<keyword evidence="2" id="KW-0378">Hydrolase</keyword>
<dbReference type="EMBL" id="JAERTY010000021">
    <property type="protein sequence ID" value="MBL1411547.1"/>
    <property type="molecule type" value="Genomic_DNA"/>
</dbReference>
<dbReference type="PANTHER" id="PTHR11070:SF2">
    <property type="entry name" value="ATP-DEPENDENT DNA HELICASE SRS2"/>
    <property type="match status" value="1"/>
</dbReference>
<evidence type="ECO:0000313" key="8">
    <source>
        <dbReference type="Proteomes" id="UP000625283"/>
    </source>
</evidence>
<reference evidence="7 8" key="1">
    <citation type="submission" date="2021-01" db="EMBL/GenBank/DDBJ databases">
        <title>C459-1 draft genome sequence.</title>
        <authorList>
            <person name="Zhang X.-F."/>
        </authorList>
    </citation>
    <scope>NUCLEOTIDE SEQUENCE [LARGE SCALE GENOMIC DNA]</scope>
    <source>
        <strain evidence="8">C459-1</strain>
    </source>
</reference>
<feature type="domain" description="UvrD-like helicase ATP-binding" evidence="6">
    <location>
        <begin position="242"/>
        <end position="533"/>
    </location>
</feature>
<keyword evidence="1" id="KW-0547">Nucleotide-binding</keyword>
<organism evidence="7 8">
    <name type="scientific">Sphingobacterium faecale</name>
    <dbReference type="NCBI Taxonomy" id="2803775"/>
    <lineage>
        <taxon>Bacteria</taxon>
        <taxon>Pseudomonadati</taxon>
        <taxon>Bacteroidota</taxon>
        <taxon>Sphingobacteriia</taxon>
        <taxon>Sphingobacteriales</taxon>
        <taxon>Sphingobacteriaceae</taxon>
        <taxon>Sphingobacterium</taxon>
    </lineage>
</organism>
<dbReference type="Gene3D" id="3.40.50.300">
    <property type="entry name" value="P-loop containing nucleotide triphosphate hydrolases"/>
    <property type="match status" value="1"/>
</dbReference>
<keyword evidence="4" id="KW-0067">ATP-binding</keyword>
<name>A0ABS1RBZ9_9SPHI</name>
<dbReference type="Proteomes" id="UP000625283">
    <property type="component" value="Unassembled WGS sequence"/>
</dbReference>
<evidence type="ECO:0000256" key="3">
    <source>
        <dbReference type="ARBA" id="ARBA00022806"/>
    </source>
</evidence>
<accession>A0ABS1RBZ9</accession>
<keyword evidence="8" id="KW-1185">Reference proteome</keyword>
<sequence>MDERIVAINGRNSHLNYDDFSASVLNAIKGSCTSFKVFIFNKFPIALTSGAYYDIVLFIAIEKADKNYVRVKTHEDGKSTYLYNLVVPIKFVTNFKESSLEIDTGGIYTEDHQLDYSEFIMNSKYALADYLKKSIESDHEKFLLFPLIFIESKRLRAYTEHHIIADQFDFGILLEYFKEIDHGMLSSYKAWRDNFNLFDIGVYRIIERAAEDSKYGYLTKRKLDRITKNSPRLENIQSYVGNHLILIEGKAGSGKTSDLTHLLIETIKGDKNVLYLTYNKLLAYDITMLVKSFDNNYKDTKPLKSCGISTLHSFFYRLCRNSNLLNVISAQRIRELTTGLQLKMRTVYDFVDIVNIKVKEDFKKEKERIQQNDWNIELKEFGINFMNFCYYESKSVISAKAYSNLGALYFERIRIKLSEIAANEIFLADYYDVLTKLKALLDDPDGFYEAFGIKDKVELFTYDKGGLRDRYLEKENNKTVITKEGFKEYNLKKFRSFRWNRILILDEAQDCARIEKEILIKIFGSENIVVASGGLEQLIRHKELCNWTINESSKLSHKRFTKSGKSYRMKKSIVDLCNFLANHYDLPYHLEAEKSDDEGEIIIDSSSGFENNFKGVLKYKAEQYTALGFKPYEGGLILLDSNNVRKSVSNNYSDQITSNLSINEYNNVEFSKAKKRVEWRIKSQLESEGFMLWDGTYRGTDKLPVPSYNEIRTLYYESCRGLEAWSVYCFSLDSFFYSKYQEEDADKFMLEDIFSNSEARKRKYAINWILMALTRAMDSLYIQIENSESELGKLLSQYALNNKNVRYIK</sequence>
<comment type="caution">
    <text evidence="7">The sequence shown here is derived from an EMBL/GenBank/DDBJ whole genome shotgun (WGS) entry which is preliminary data.</text>
</comment>
<dbReference type="SUPFAM" id="SSF52540">
    <property type="entry name" value="P-loop containing nucleoside triphosphate hydrolases"/>
    <property type="match status" value="1"/>
</dbReference>
<keyword evidence="3" id="KW-0347">Helicase</keyword>
<evidence type="ECO:0000313" key="7">
    <source>
        <dbReference type="EMBL" id="MBL1411547.1"/>
    </source>
</evidence>
<evidence type="ECO:0000256" key="1">
    <source>
        <dbReference type="ARBA" id="ARBA00022741"/>
    </source>
</evidence>
<evidence type="ECO:0000256" key="4">
    <source>
        <dbReference type="ARBA" id="ARBA00022840"/>
    </source>
</evidence>
<gene>
    <name evidence="7" type="ORF">JKG61_22515</name>
</gene>
<proteinExistence type="predicted"/>
<dbReference type="Pfam" id="PF00580">
    <property type="entry name" value="UvrD-helicase"/>
    <property type="match status" value="1"/>
</dbReference>
<dbReference type="InterPro" id="IPR014016">
    <property type="entry name" value="UvrD-like_ATP-bd"/>
</dbReference>
<dbReference type="InterPro" id="IPR000212">
    <property type="entry name" value="DNA_helicase_UvrD/REP"/>
</dbReference>
<evidence type="ECO:0000256" key="5">
    <source>
        <dbReference type="ARBA" id="ARBA00034923"/>
    </source>
</evidence>
<dbReference type="InterPro" id="IPR027417">
    <property type="entry name" value="P-loop_NTPase"/>
</dbReference>
<evidence type="ECO:0000256" key="2">
    <source>
        <dbReference type="ARBA" id="ARBA00022801"/>
    </source>
</evidence>
<dbReference type="RefSeq" id="WP_202105263.1">
    <property type="nucleotide sequence ID" value="NZ_JAERTY010000021.1"/>
</dbReference>
<evidence type="ECO:0000259" key="6">
    <source>
        <dbReference type="Pfam" id="PF00580"/>
    </source>
</evidence>
<dbReference type="PANTHER" id="PTHR11070">
    <property type="entry name" value="UVRD / RECB / PCRA DNA HELICASE FAMILY MEMBER"/>
    <property type="match status" value="1"/>
</dbReference>
<protein>
    <recommendedName>
        <fullName evidence="5">DNA 3'-5' helicase II</fullName>
    </recommendedName>
</protein>